<gene>
    <name evidence="2" type="ORF">ZHAS_00012010</name>
</gene>
<proteinExistence type="predicted"/>
<keyword evidence="2" id="KW-0418">Kinase</keyword>
<evidence type="ECO:0000313" key="4">
    <source>
        <dbReference type="Proteomes" id="UP000030765"/>
    </source>
</evidence>
<dbReference type="Proteomes" id="UP000030765">
    <property type="component" value="Unassembled WGS sequence"/>
</dbReference>
<dbReference type="EMBL" id="ATLV01019428">
    <property type="status" value="NOT_ANNOTATED_CDS"/>
    <property type="molecule type" value="Genomic_DNA"/>
</dbReference>
<dbReference type="EMBL" id="KE525269">
    <property type="protein sequence ID" value="KFB44170.1"/>
    <property type="molecule type" value="Genomic_DNA"/>
</dbReference>
<evidence type="ECO:0000256" key="1">
    <source>
        <dbReference type="SAM" id="Phobius"/>
    </source>
</evidence>
<keyword evidence="4" id="KW-1185">Reference proteome</keyword>
<dbReference type="AlphaFoldDB" id="A0A084W1S6"/>
<keyword evidence="1" id="KW-0472">Membrane</keyword>
<dbReference type="VEuPathDB" id="VectorBase:ASIC012010"/>
<reference evidence="3" key="2">
    <citation type="submission" date="2020-05" db="UniProtKB">
        <authorList>
            <consortium name="EnsemblMetazoa"/>
        </authorList>
    </citation>
    <scope>IDENTIFICATION</scope>
</reference>
<feature type="transmembrane region" description="Helical" evidence="1">
    <location>
        <begin position="132"/>
        <end position="152"/>
    </location>
</feature>
<evidence type="ECO:0000313" key="2">
    <source>
        <dbReference type="EMBL" id="KFB44170.1"/>
    </source>
</evidence>
<keyword evidence="1" id="KW-0812">Transmembrane</keyword>
<dbReference type="EnsemblMetazoa" id="ASIC012010-RA">
    <property type="protein sequence ID" value="ASIC012010-PA"/>
    <property type="gene ID" value="ASIC012010"/>
</dbReference>
<sequence length="185" mass="20501">MTFRLSPAVKHCRDGGSVLDNDIRPARGLTAPLHEAFNRSAAKERYVVKFKSHSCSGASHSPARVSKEKQLFYSNSATSGVESVSWNDTERGKANLQRREVCTLRTMSTNVSPAVILMSHSHPKSQTTSHKLMFMLCLSAFLLPFLFGFWSFSSRGNFCTLPVQPKTGDGDEFLGDSEVQVQVQK</sequence>
<name>A0A084W1S6_ANOSI</name>
<dbReference type="GO" id="GO:0016301">
    <property type="term" value="F:kinase activity"/>
    <property type="evidence" value="ECO:0007669"/>
    <property type="project" value="UniProtKB-KW"/>
</dbReference>
<protein>
    <submittedName>
        <fullName evidence="2 3">Two-component system, OmpR family, sensor kinase</fullName>
    </submittedName>
</protein>
<reference evidence="2 4" key="1">
    <citation type="journal article" date="2014" name="BMC Genomics">
        <title>Genome sequence of Anopheles sinensis provides insight into genetics basis of mosquito competence for malaria parasites.</title>
        <authorList>
            <person name="Zhou D."/>
            <person name="Zhang D."/>
            <person name="Ding G."/>
            <person name="Shi L."/>
            <person name="Hou Q."/>
            <person name="Ye Y."/>
            <person name="Xu Y."/>
            <person name="Zhou H."/>
            <person name="Xiong C."/>
            <person name="Li S."/>
            <person name="Yu J."/>
            <person name="Hong S."/>
            <person name="Yu X."/>
            <person name="Zou P."/>
            <person name="Chen C."/>
            <person name="Chang X."/>
            <person name="Wang W."/>
            <person name="Lv Y."/>
            <person name="Sun Y."/>
            <person name="Ma L."/>
            <person name="Shen B."/>
            <person name="Zhu C."/>
        </authorList>
    </citation>
    <scope>NUCLEOTIDE SEQUENCE [LARGE SCALE GENOMIC DNA]</scope>
</reference>
<organism evidence="2">
    <name type="scientific">Anopheles sinensis</name>
    <name type="common">Mosquito</name>
    <dbReference type="NCBI Taxonomy" id="74873"/>
    <lineage>
        <taxon>Eukaryota</taxon>
        <taxon>Metazoa</taxon>
        <taxon>Ecdysozoa</taxon>
        <taxon>Arthropoda</taxon>
        <taxon>Hexapoda</taxon>
        <taxon>Insecta</taxon>
        <taxon>Pterygota</taxon>
        <taxon>Neoptera</taxon>
        <taxon>Endopterygota</taxon>
        <taxon>Diptera</taxon>
        <taxon>Nematocera</taxon>
        <taxon>Culicoidea</taxon>
        <taxon>Culicidae</taxon>
        <taxon>Anophelinae</taxon>
        <taxon>Anopheles</taxon>
    </lineage>
</organism>
<accession>A0A084W1S6</accession>
<keyword evidence="1" id="KW-1133">Transmembrane helix</keyword>
<evidence type="ECO:0000313" key="3">
    <source>
        <dbReference type="EnsemblMetazoa" id="ASIC012010-PA"/>
    </source>
</evidence>
<keyword evidence="2" id="KW-0808">Transferase</keyword>